<evidence type="ECO:0000313" key="3">
    <source>
        <dbReference type="Proteomes" id="UP000017834"/>
    </source>
</evidence>
<feature type="region of interest" description="Disordered" evidence="1">
    <location>
        <begin position="33"/>
        <end position="55"/>
    </location>
</feature>
<keyword evidence="3" id="KW-1185">Reference proteome</keyword>
<accession>A0ABP2ZMB1</accession>
<reference evidence="2 3" key="1">
    <citation type="journal article" date="2014" name="Genome Announc.">
        <title>Draft Genome Sequence of Enterobacter cloacae Strain S611.</title>
        <authorList>
            <person name="Wang D."/>
            <person name="Han C.S."/>
            <person name="Dichosa A.E."/>
            <person name="Gleasner C.D."/>
            <person name="Johnson S.L."/>
            <person name="Daligault H.E."/>
            <person name="Davenport K.W."/>
            <person name="Li P.E."/>
            <person name="Pierson E.A."/>
            <person name="Pierson L.S.III."/>
        </authorList>
    </citation>
    <scope>NUCLEOTIDE SEQUENCE [LARGE SCALE GENOMIC DNA]</scope>
    <source>
        <strain evidence="2 3">S611</strain>
    </source>
</reference>
<dbReference type="Proteomes" id="UP000017834">
    <property type="component" value="Unassembled WGS sequence"/>
</dbReference>
<gene>
    <name evidence="2" type="ORF">EDP2_279</name>
</gene>
<protein>
    <recommendedName>
        <fullName evidence="4">DUF2655 domain-containing protein</fullName>
    </recommendedName>
</protein>
<evidence type="ECO:0008006" key="4">
    <source>
        <dbReference type="Google" id="ProtNLM"/>
    </source>
</evidence>
<evidence type="ECO:0000313" key="2">
    <source>
        <dbReference type="EMBL" id="ESS56672.1"/>
    </source>
</evidence>
<comment type="caution">
    <text evidence="2">The sequence shown here is derived from an EMBL/GenBank/DDBJ whole genome shotgun (WGS) entry which is preliminary data.</text>
</comment>
<organism evidence="2 3">
    <name type="scientific">Enterobacter cloacae S611</name>
    <dbReference type="NCBI Taxonomy" id="1399146"/>
    <lineage>
        <taxon>Bacteria</taxon>
        <taxon>Pseudomonadati</taxon>
        <taxon>Pseudomonadota</taxon>
        <taxon>Gammaproteobacteria</taxon>
        <taxon>Enterobacterales</taxon>
        <taxon>Enterobacteriaceae</taxon>
        <taxon>Enterobacter</taxon>
        <taxon>Enterobacter cloacae complex</taxon>
    </lineage>
</organism>
<sequence>MASSLLRVANLTVVARLRGAVCRLPAFPVENTAQLSGEQPGKNSPEKIPSTGKDCNPQPANCLKDQYVLRHCCVYDRTGKTGHSAHLLVLAKFNTENGNIIPCEPCYSKLTFTIYHPVTHSFFTFARRLV</sequence>
<proteinExistence type="predicted"/>
<evidence type="ECO:0000256" key="1">
    <source>
        <dbReference type="SAM" id="MobiDB-lite"/>
    </source>
</evidence>
<name>A0ABP2ZMB1_ENTCL</name>
<dbReference type="EMBL" id="AXOM01000051">
    <property type="protein sequence ID" value="ESS56672.1"/>
    <property type="molecule type" value="Genomic_DNA"/>
</dbReference>